<gene>
    <name evidence="1" type="ORF">LTR37_006114</name>
</gene>
<dbReference type="Proteomes" id="UP001281147">
    <property type="component" value="Unassembled WGS sequence"/>
</dbReference>
<accession>A0ACC3NHX1</accession>
<name>A0ACC3NHX1_9PEZI</name>
<dbReference type="EMBL" id="JAUTXU010000039">
    <property type="protein sequence ID" value="KAK3717059.1"/>
    <property type="molecule type" value="Genomic_DNA"/>
</dbReference>
<reference evidence="1" key="1">
    <citation type="submission" date="2023-07" db="EMBL/GenBank/DDBJ databases">
        <title>Black Yeasts Isolated from many extreme environments.</title>
        <authorList>
            <person name="Coleine C."/>
            <person name="Stajich J.E."/>
            <person name="Selbmann L."/>
        </authorList>
    </citation>
    <scope>NUCLEOTIDE SEQUENCE</scope>
    <source>
        <strain evidence="1">CCFEE 5714</strain>
    </source>
</reference>
<comment type="caution">
    <text evidence="1">The sequence shown here is derived from an EMBL/GenBank/DDBJ whole genome shotgun (WGS) entry which is preliminary data.</text>
</comment>
<keyword evidence="2" id="KW-1185">Reference proteome</keyword>
<organism evidence="1 2">
    <name type="scientific">Vermiconidia calcicola</name>
    <dbReference type="NCBI Taxonomy" id="1690605"/>
    <lineage>
        <taxon>Eukaryota</taxon>
        <taxon>Fungi</taxon>
        <taxon>Dikarya</taxon>
        <taxon>Ascomycota</taxon>
        <taxon>Pezizomycotina</taxon>
        <taxon>Dothideomycetes</taxon>
        <taxon>Dothideomycetidae</taxon>
        <taxon>Mycosphaerellales</taxon>
        <taxon>Extremaceae</taxon>
        <taxon>Vermiconidia</taxon>
    </lineage>
</organism>
<protein>
    <submittedName>
        <fullName evidence="1">Uncharacterized protein</fullName>
    </submittedName>
</protein>
<proteinExistence type="predicted"/>
<sequence length="222" mass="24699">MTPRTPKPNGRPKKGKVYRNAHYQYLNEKIASLEATILEKDKTIAAQAEEINTIIGSSKQMATKTLSGSCACGSISYTSTAGPEHLDYCHCLTCQRMSGSPFMAWMGIPRDALHWDFQDSEPLVYRATIGDSDDCVAERTCCGKCGCNAILQYHVYPEKTHVAASTMSRSDFDAPKVGCHIWCRHVPSWHQLPDDGVERYEAFDPVFKAHLEEYLSNKAGEG</sequence>
<evidence type="ECO:0000313" key="1">
    <source>
        <dbReference type="EMBL" id="KAK3717059.1"/>
    </source>
</evidence>
<evidence type="ECO:0000313" key="2">
    <source>
        <dbReference type="Proteomes" id="UP001281147"/>
    </source>
</evidence>